<sequence length="319" mass="35081">MLNFSTDDIHPRDRFDHWCEVRGRHMFGVTIELPRERRPDFQGRFHAVPVGGATVSNMSASSYQISRTRADIARVASQSLCIGLQVRGPGLMNTDRASGLQIREGDLVVNHSDLPYAGTPVRTDGFDFRMMRIPLTPELLLGARADDLFAEPLDRAAPFLRPLMAQFQALTQHPADIPGAETEVAHAARLALLARGRLAPGLPESRAALRSGFLHAAREILARDLRLPELSPARVARELGISLRQVHVLFEPTGLSFARTLTSMRLADASRMLAEAPERSVTDIAYLCGFDSIATFYRVFRAAYAMTPRDARAAAAQGG</sequence>
<dbReference type="InterPro" id="IPR018060">
    <property type="entry name" value="HTH_AraC"/>
</dbReference>
<proteinExistence type="predicted"/>
<keyword evidence="1" id="KW-0805">Transcription regulation</keyword>
<dbReference type="EMBL" id="RXOE01000002">
    <property type="protein sequence ID" value="RTQ35682.1"/>
    <property type="molecule type" value="Genomic_DNA"/>
</dbReference>
<dbReference type="GO" id="GO:0043565">
    <property type="term" value="F:sequence-specific DNA binding"/>
    <property type="evidence" value="ECO:0007669"/>
    <property type="project" value="InterPro"/>
</dbReference>
<keyword evidence="6" id="KW-1185">Reference proteome</keyword>
<protein>
    <submittedName>
        <fullName evidence="5">AraC family transcriptional regulator</fullName>
    </submittedName>
</protein>
<dbReference type="InterPro" id="IPR009057">
    <property type="entry name" value="Homeodomain-like_sf"/>
</dbReference>
<dbReference type="PROSITE" id="PS01124">
    <property type="entry name" value="HTH_ARAC_FAMILY_2"/>
    <property type="match status" value="1"/>
</dbReference>
<evidence type="ECO:0000313" key="6">
    <source>
        <dbReference type="Proteomes" id="UP000267418"/>
    </source>
</evidence>
<dbReference type="GO" id="GO:0003700">
    <property type="term" value="F:DNA-binding transcription factor activity"/>
    <property type="evidence" value="ECO:0007669"/>
    <property type="project" value="InterPro"/>
</dbReference>
<evidence type="ECO:0000256" key="2">
    <source>
        <dbReference type="ARBA" id="ARBA00023125"/>
    </source>
</evidence>
<evidence type="ECO:0000256" key="3">
    <source>
        <dbReference type="ARBA" id="ARBA00023163"/>
    </source>
</evidence>
<dbReference type="Pfam" id="PF14525">
    <property type="entry name" value="AraC_binding_2"/>
    <property type="match status" value="1"/>
</dbReference>
<dbReference type="InterPro" id="IPR018062">
    <property type="entry name" value="HTH_AraC-typ_CS"/>
</dbReference>
<dbReference type="Gene3D" id="1.10.10.60">
    <property type="entry name" value="Homeodomain-like"/>
    <property type="match status" value="1"/>
</dbReference>
<dbReference type="AlphaFoldDB" id="A0A3S0H2I9"/>
<dbReference type="PANTHER" id="PTHR46796:SF6">
    <property type="entry name" value="ARAC SUBFAMILY"/>
    <property type="match status" value="1"/>
</dbReference>
<dbReference type="InterPro" id="IPR035418">
    <property type="entry name" value="AraC-bd_2"/>
</dbReference>
<comment type="caution">
    <text evidence="5">The sequence shown here is derived from an EMBL/GenBank/DDBJ whole genome shotgun (WGS) entry which is preliminary data.</text>
</comment>
<accession>A0A3S0H2I9</accession>
<keyword evidence="2" id="KW-0238">DNA-binding</keyword>
<keyword evidence="3" id="KW-0804">Transcription</keyword>
<dbReference type="SMART" id="SM00342">
    <property type="entry name" value="HTH_ARAC"/>
    <property type="match status" value="1"/>
</dbReference>
<dbReference type="SUPFAM" id="SSF46689">
    <property type="entry name" value="Homeodomain-like"/>
    <property type="match status" value="1"/>
</dbReference>
<organism evidence="5 6">
    <name type="scientific">Variovorax gossypii</name>
    <dbReference type="NCBI Taxonomy" id="1679495"/>
    <lineage>
        <taxon>Bacteria</taxon>
        <taxon>Pseudomonadati</taxon>
        <taxon>Pseudomonadota</taxon>
        <taxon>Betaproteobacteria</taxon>
        <taxon>Burkholderiales</taxon>
        <taxon>Comamonadaceae</taxon>
        <taxon>Variovorax</taxon>
    </lineage>
</organism>
<dbReference type="OrthoDB" id="9178898at2"/>
<gene>
    <name evidence="5" type="ORF">EJP69_09905</name>
</gene>
<dbReference type="PROSITE" id="PS00041">
    <property type="entry name" value="HTH_ARAC_FAMILY_1"/>
    <property type="match status" value="1"/>
</dbReference>
<evidence type="ECO:0000313" key="5">
    <source>
        <dbReference type="EMBL" id="RTQ35682.1"/>
    </source>
</evidence>
<name>A0A3S0H2I9_9BURK</name>
<feature type="domain" description="HTH araC/xylS-type" evidence="4">
    <location>
        <begin position="215"/>
        <end position="314"/>
    </location>
</feature>
<dbReference type="Pfam" id="PF12833">
    <property type="entry name" value="HTH_18"/>
    <property type="match status" value="1"/>
</dbReference>
<dbReference type="InterPro" id="IPR050204">
    <property type="entry name" value="AraC_XylS_family_regulators"/>
</dbReference>
<dbReference type="PANTHER" id="PTHR46796">
    <property type="entry name" value="HTH-TYPE TRANSCRIPTIONAL ACTIVATOR RHAS-RELATED"/>
    <property type="match status" value="1"/>
</dbReference>
<dbReference type="Proteomes" id="UP000267418">
    <property type="component" value="Unassembled WGS sequence"/>
</dbReference>
<evidence type="ECO:0000259" key="4">
    <source>
        <dbReference type="PROSITE" id="PS01124"/>
    </source>
</evidence>
<evidence type="ECO:0000256" key="1">
    <source>
        <dbReference type="ARBA" id="ARBA00023015"/>
    </source>
</evidence>
<reference evidence="5 6" key="1">
    <citation type="submission" date="2018-12" db="EMBL/GenBank/DDBJ databases">
        <title>The genome of Variovorax gossypii DSM 100435.</title>
        <authorList>
            <person name="Gao J."/>
            <person name="Sun J."/>
        </authorList>
    </citation>
    <scope>NUCLEOTIDE SEQUENCE [LARGE SCALE GENOMIC DNA]</scope>
    <source>
        <strain evidence="5 6">DSM 100435</strain>
    </source>
</reference>